<feature type="domain" description="Glycosyl transferase family 1" evidence="1">
    <location>
        <begin position="238"/>
        <end position="328"/>
    </location>
</feature>
<comment type="caution">
    <text evidence="2">The sequence shown here is derived from an EMBL/GenBank/DDBJ whole genome shotgun (WGS) entry which is preliminary data.</text>
</comment>
<protein>
    <submittedName>
        <fullName evidence="2">Glycosyltransferase, group 1 family protein</fullName>
    </submittedName>
</protein>
<evidence type="ECO:0000313" key="3">
    <source>
        <dbReference type="Proteomes" id="UP000005546"/>
    </source>
</evidence>
<proteinExistence type="predicted"/>
<dbReference type="GO" id="GO:0016757">
    <property type="term" value="F:glycosyltransferase activity"/>
    <property type="evidence" value="ECO:0007669"/>
    <property type="project" value="InterPro"/>
</dbReference>
<dbReference type="AlphaFoldDB" id="F3QT78"/>
<reference evidence="2 3" key="1">
    <citation type="submission" date="2011-02" db="EMBL/GenBank/DDBJ databases">
        <authorList>
            <person name="Weinstock G."/>
            <person name="Sodergren E."/>
            <person name="Clifton S."/>
            <person name="Fulton L."/>
            <person name="Fulton B."/>
            <person name="Courtney L."/>
            <person name="Fronick C."/>
            <person name="Harrison M."/>
            <person name="Strong C."/>
            <person name="Farmer C."/>
            <person name="Delahaunty K."/>
            <person name="Markovic C."/>
            <person name="Hall O."/>
            <person name="Minx P."/>
            <person name="Tomlinson C."/>
            <person name="Mitreva M."/>
            <person name="Hou S."/>
            <person name="Chen J."/>
            <person name="Wollam A."/>
            <person name="Pepin K.H."/>
            <person name="Johnson M."/>
            <person name="Bhonagiri V."/>
            <person name="Zhang X."/>
            <person name="Suruliraj S."/>
            <person name="Warren W."/>
            <person name="Chinwalla A."/>
            <person name="Mardis E.R."/>
            <person name="Wilson R.K."/>
        </authorList>
    </citation>
    <scope>NUCLEOTIDE SEQUENCE [LARGE SCALE GENOMIC DNA]</scope>
    <source>
        <strain evidence="2 3">YIT 11841</strain>
    </source>
</reference>
<dbReference type="PANTHER" id="PTHR12526">
    <property type="entry name" value="GLYCOSYLTRANSFERASE"/>
    <property type="match status" value="1"/>
</dbReference>
<dbReference type="CDD" id="cd03801">
    <property type="entry name" value="GT4_PimA-like"/>
    <property type="match status" value="1"/>
</dbReference>
<dbReference type="Proteomes" id="UP000005546">
    <property type="component" value="Unassembled WGS sequence"/>
</dbReference>
<dbReference type="SUPFAM" id="SSF53756">
    <property type="entry name" value="UDP-Glycosyltransferase/glycogen phosphorylase"/>
    <property type="match status" value="1"/>
</dbReference>
<accession>F3QT78</accession>
<gene>
    <name evidence="2" type="ORF">HMPREF9442_01395</name>
</gene>
<dbReference type="eggNOG" id="COG0438">
    <property type="taxonomic scope" value="Bacteria"/>
</dbReference>
<dbReference type="PANTHER" id="PTHR12526:SF590">
    <property type="entry name" value="ALPHA-MALTOSE-1-PHOSPHATE SYNTHASE"/>
    <property type="match status" value="1"/>
</dbReference>
<dbReference type="EMBL" id="AFBR01000035">
    <property type="protein sequence ID" value="EGG54899.1"/>
    <property type="molecule type" value="Genomic_DNA"/>
</dbReference>
<dbReference type="Pfam" id="PF00534">
    <property type="entry name" value="Glycos_transf_1"/>
    <property type="match status" value="1"/>
</dbReference>
<dbReference type="HOGENOM" id="CLU_063407_0_0_10"/>
<evidence type="ECO:0000259" key="1">
    <source>
        <dbReference type="Pfam" id="PF00534"/>
    </source>
</evidence>
<dbReference type="Gene3D" id="3.40.50.2000">
    <property type="entry name" value="Glycogen Phosphorylase B"/>
    <property type="match status" value="2"/>
</dbReference>
<dbReference type="RefSeq" id="WP_008626458.1">
    <property type="nucleotide sequence ID" value="NZ_GL883837.1"/>
</dbReference>
<organism evidence="2 3">
    <name type="scientific">Paraprevotella xylaniphila YIT 11841</name>
    <dbReference type="NCBI Taxonomy" id="762982"/>
    <lineage>
        <taxon>Bacteria</taxon>
        <taxon>Pseudomonadati</taxon>
        <taxon>Bacteroidota</taxon>
        <taxon>Bacteroidia</taxon>
        <taxon>Bacteroidales</taxon>
        <taxon>Prevotellaceae</taxon>
        <taxon>Paraprevotella</taxon>
    </lineage>
</organism>
<dbReference type="STRING" id="762982.HMPREF9442_01395"/>
<keyword evidence="2" id="KW-0808">Transferase</keyword>
<keyword evidence="3" id="KW-1185">Reference proteome</keyword>
<name>F3QT78_9BACT</name>
<dbReference type="OrthoDB" id="834818at2"/>
<evidence type="ECO:0000313" key="2">
    <source>
        <dbReference type="EMBL" id="EGG54899.1"/>
    </source>
</evidence>
<dbReference type="InterPro" id="IPR001296">
    <property type="entry name" value="Glyco_trans_1"/>
</dbReference>
<sequence length="358" mass="41898">MKIYYYHTRPIEEALGEWEKHLHPGHILYGLTHFNKYGITPILHPFRRFSSRLKLSFYNFFEIIRCKETYDLLYGTSFYGLELIIFCRALGLFRKPIAIWHHQAVVRNPNPIKDMISRFYYKGIDQMFFFSQTLINDSLQSGKVTADRLHLIHWGADIDFYDYLRQHFPATGNGKQERAFITTGKEHRDFATLLKAFAGTGLPVEIFTTPDPEYQALLKAYEAYSNIRVHFTVGILPHMLATEVCRSRFVVICCQDFPYTVGLTTLVEAFALGLPVICTRNPKFEMDIEKERAGIYVDYNDVEGWKQAIAYLYTHPEEARQMGRNGRNLAEREFNLEHYTYELSVILKDMARTKAHDR</sequence>